<organism evidence="1 2">
    <name type="scientific">Caerostris darwini</name>
    <dbReference type="NCBI Taxonomy" id="1538125"/>
    <lineage>
        <taxon>Eukaryota</taxon>
        <taxon>Metazoa</taxon>
        <taxon>Ecdysozoa</taxon>
        <taxon>Arthropoda</taxon>
        <taxon>Chelicerata</taxon>
        <taxon>Arachnida</taxon>
        <taxon>Araneae</taxon>
        <taxon>Araneomorphae</taxon>
        <taxon>Entelegynae</taxon>
        <taxon>Araneoidea</taxon>
        <taxon>Araneidae</taxon>
        <taxon>Caerostris</taxon>
    </lineage>
</organism>
<protein>
    <submittedName>
        <fullName evidence="1">Uncharacterized protein</fullName>
    </submittedName>
</protein>
<comment type="caution">
    <text evidence="1">The sequence shown here is derived from an EMBL/GenBank/DDBJ whole genome shotgun (WGS) entry which is preliminary data.</text>
</comment>
<accession>A0AAV4TT53</accession>
<gene>
    <name evidence="1" type="ORF">CDAR_406011</name>
</gene>
<dbReference type="AlphaFoldDB" id="A0AAV4TT53"/>
<dbReference type="EMBL" id="BPLQ01010037">
    <property type="protein sequence ID" value="GIY47967.1"/>
    <property type="molecule type" value="Genomic_DNA"/>
</dbReference>
<reference evidence="1 2" key="1">
    <citation type="submission" date="2021-06" db="EMBL/GenBank/DDBJ databases">
        <title>Caerostris darwini draft genome.</title>
        <authorList>
            <person name="Kono N."/>
            <person name="Arakawa K."/>
        </authorList>
    </citation>
    <scope>NUCLEOTIDE SEQUENCE [LARGE SCALE GENOMIC DNA]</scope>
</reference>
<proteinExistence type="predicted"/>
<evidence type="ECO:0000313" key="2">
    <source>
        <dbReference type="Proteomes" id="UP001054837"/>
    </source>
</evidence>
<dbReference type="Proteomes" id="UP001054837">
    <property type="component" value="Unassembled WGS sequence"/>
</dbReference>
<keyword evidence="2" id="KW-1185">Reference proteome</keyword>
<name>A0AAV4TT53_9ARAC</name>
<sequence length="136" mass="14958">MKNDSAISPDRPMAKTVLPEESCSELWRHNVGVMKKPLTLCEAESPTFHQNNAPVHKDALAMGKLGWEGAHAAHRRDREEVRRVGALTRQPGFTSNAPRVVQVHFKQLNSFRLKSVQSRSGRGCSLSSPAIHGPAA</sequence>
<evidence type="ECO:0000313" key="1">
    <source>
        <dbReference type="EMBL" id="GIY47967.1"/>
    </source>
</evidence>